<accession>A0AA96WKG2</accession>
<keyword evidence="1" id="KW-0812">Transmembrane</keyword>
<protein>
    <submittedName>
        <fullName evidence="2">DUF4345 family protein</fullName>
    </submittedName>
</protein>
<gene>
    <name evidence="2" type="ORF">HJG54_32255</name>
</gene>
<dbReference type="RefSeq" id="WP_316435894.1">
    <property type="nucleotide sequence ID" value="NZ_CP053587.1"/>
</dbReference>
<name>A0AA96WKG2_9CYAN</name>
<dbReference type="Pfam" id="PF14248">
    <property type="entry name" value="DUF4345"/>
    <property type="match status" value="1"/>
</dbReference>
<evidence type="ECO:0000256" key="1">
    <source>
        <dbReference type="SAM" id="Phobius"/>
    </source>
</evidence>
<dbReference type="EMBL" id="CP053587">
    <property type="protein sequence ID" value="WNZ27547.1"/>
    <property type="molecule type" value="Genomic_DNA"/>
</dbReference>
<keyword evidence="1" id="KW-0472">Membrane</keyword>
<proteinExistence type="predicted"/>
<dbReference type="AlphaFoldDB" id="A0AA96WKG2"/>
<feature type="transmembrane region" description="Helical" evidence="1">
    <location>
        <begin position="47"/>
        <end position="65"/>
    </location>
</feature>
<evidence type="ECO:0000313" key="2">
    <source>
        <dbReference type="EMBL" id="WNZ27547.1"/>
    </source>
</evidence>
<organism evidence="2">
    <name type="scientific">Leptolyngbya sp. NK1-12</name>
    <dbReference type="NCBI Taxonomy" id="2547451"/>
    <lineage>
        <taxon>Bacteria</taxon>
        <taxon>Bacillati</taxon>
        <taxon>Cyanobacteriota</taxon>
        <taxon>Cyanophyceae</taxon>
        <taxon>Leptolyngbyales</taxon>
        <taxon>Leptolyngbyaceae</taxon>
        <taxon>Leptolyngbya group</taxon>
        <taxon>Leptolyngbya</taxon>
    </lineage>
</organism>
<reference evidence="2" key="1">
    <citation type="submission" date="2020-05" db="EMBL/GenBank/DDBJ databases">
        <authorList>
            <person name="Zhu T."/>
            <person name="Keshari N."/>
            <person name="Lu X."/>
        </authorList>
    </citation>
    <scope>NUCLEOTIDE SEQUENCE</scope>
    <source>
        <strain evidence="2">NK1-12</strain>
    </source>
</reference>
<dbReference type="InterPro" id="IPR025597">
    <property type="entry name" value="DUF4345"/>
</dbReference>
<keyword evidence="1" id="KW-1133">Transmembrane helix</keyword>
<sequence length="118" mass="12381">MDTINYLAPNGAALLLGLLGIAALCFPKTMAGFVGLAPIEPLGMSEIRSTLGSFFLGLCVACLWLQSLDAFTVLGVASLTAAVARFLSSWFDRSISIKNWGGVAVEALLGVLFLLSQN</sequence>